<name>A0A2N5DZ18_9GAMM</name>
<organism evidence="2 3">
    <name type="scientific">Chimaeribacter coloradensis</name>
    <dbReference type="NCBI Taxonomy" id="2060068"/>
    <lineage>
        <taxon>Bacteria</taxon>
        <taxon>Pseudomonadati</taxon>
        <taxon>Pseudomonadota</taxon>
        <taxon>Gammaproteobacteria</taxon>
        <taxon>Enterobacterales</taxon>
        <taxon>Yersiniaceae</taxon>
        <taxon>Chimaeribacter</taxon>
    </lineage>
</organism>
<dbReference type="AlphaFoldDB" id="A0A2N5DZ18"/>
<feature type="domain" description="Biofilm-associated protein BapA-like prefix-like" evidence="1">
    <location>
        <begin position="2"/>
        <end position="124"/>
    </location>
</feature>
<dbReference type="NCBIfam" id="NF033677">
    <property type="entry name" value="biofilm_BapA_N"/>
    <property type="match status" value="1"/>
</dbReference>
<dbReference type="RefSeq" id="WP_101825720.1">
    <property type="nucleotide sequence ID" value="NZ_PJZH01000016.1"/>
</dbReference>
<dbReference type="Pfam" id="PF22783">
    <property type="entry name" value="BapA_N"/>
    <property type="match status" value="1"/>
</dbReference>
<protein>
    <recommendedName>
        <fullName evidence="1">Biofilm-associated protein BapA-like prefix-like domain-containing protein</fullName>
    </recommendedName>
</protein>
<reference evidence="2 3" key="1">
    <citation type="submission" date="2017-12" db="EMBL/GenBank/DDBJ databases">
        <title>Characterization of six clinical isolates of Enterochimera gen. nov., a novel genus of the Yersiniaciae family and the three species Enterochimera arupensis sp. nov., Enterochimera coloradensis sp. nov, and Enterochimera californica sp. nov.</title>
        <authorList>
            <person name="Rossi A."/>
            <person name="Fisher M."/>
        </authorList>
    </citation>
    <scope>NUCLEOTIDE SEQUENCE [LARGE SCALE GENOMIC DNA]</scope>
    <source>
        <strain evidence="3">2016-Iso4</strain>
    </source>
</reference>
<dbReference type="Proteomes" id="UP000234503">
    <property type="component" value="Unassembled WGS sequence"/>
</dbReference>
<dbReference type="EMBL" id="PJZH01000016">
    <property type="protein sequence ID" value="PLR32899.1"/>
    <property type="molecule type" value="Genomic_DNA"/>
</dbReference>
<evidence type="ECO:0000313" key="3">
    <source>
        <dbReference type="Proteomes" id="UP000234503"/>
    </source>
</evidence>
<dbReference type="OrthoDB" id="8481600at2"/>
<sequence length="183" mass="17935">MATANILSRSSGDVITQVADGNQTLSLNEPSVVRINGTRAMVVRYERVGNDLILHMQDGSTMTYRSFFLTNAEGLHSELVFDDGAGLIDHAVFADAAATAGATAVVPTFAAMESIGPLIAAGSTLGLSPLALAGIGAVALGGGIALAAGGGGGGGGGSAGDGGTVTPGTAPVVTLTPWPPITC</sequence>
<proteinExistence type="predicted"/>
<keyword evidence="3" id="KW-1185">Reference proteome</keyword>
<gene>
    <name evidence="2" type="ORF">CYR32_14705</name>
</gene>
<comment type="caution">
    <text evidence="2">The sequence shown here is derived from an EMBL/GenBank/DDBJ whole genome shotgun (WGS) entry which is preliminary data.</text>
</comment>
<accession>A0A2N5DZ18</accession>
<dbReference type="InterPro" id="IPR048051">
    <property type="entry name" value="BapA-like_prefix-like"/>
</dbReference>
<evidence type="ECO:0000313" key="2">
    <source>
        <dbReference type="EMBL" id="PLR32899.1"/>
    </source>
</evidence>
<evidence type="ECO:0000259" key="1">
    <source>
        <dbReference type="Pfam" id="PF22783"/>
    </source>
</evidence>